<proteinExistence type="predicted"/>
<reference evidence="1" key="1">
    <citation type="journal article" date="2019" name="Sci. Rep.">
        <title>Draft genome of Tanacetum cinerariifolium, the natural source of mosquito coil.</title>
        <authorList>
            <person name="Yamashiro T."/>
            <person name="Shiraishi A."/>
            <person name="Satake H."/>
            <person name="Nakayama K."/>
        </authorList>
    </citation>
    <scope>NUCLEOTIDE SEQUENCE</scope>
</reference>
<sequence length="150" mass="17048">FCQEFDTIGEILGLSRKNGGKVKDCYTKYLDIFISYFKTGRAPQKEYIGDYNHDISKPIKEEDRDCLLSQPWNVGRTGARTTKDAVQKNKGKVEHFGVKLEDTEDDAQEHPTFSHYAKGHIIQRTYAGPSKIYEEGRSSTSSSDNFNVIT</sequence>
<dbReference type="GO" id="GO:0003677">
    <property type="term" value="F:DNA binding"/>
    <property type="evidence" value="ECO:0007669"/>
    <property type="project" value="UniProtKB-KW"/>
</dbReference>
<name>A0A699IMS3_TANCI</name>
<accession>A0A699IMS3</accession>
<evidence type="ECO:0000313" key="1">
    <source>
        <dbReference type="EMBL" id="GEZ79276.1"/>
    </source>
</evidence>
<gene>
    <name evidence="1" type="ORF">Tci_551249</name>
</gene>
<comment type="caution">
    <text evidence="1">The sequence shown here is derived from an EMBL/GenBank/DDBJ whole genome shotgun (WGS) entry which is preliminary data.</text>
</comment>
<organism evidence="1">
    <name type="scientific">Tanacetum cinerariifolium</name>
    <name type="common">Dalmatian daisy</name>
    <name type="synonym">Chrysanthemum cinerariifolium</name>
    <dbReference type="NCBI Taxonomy" id="118510"/>
    <lineage>
        <taxon>Eukaryota</taxon>
        <taxon>Viridiplantae</taxon>
        <taxon>Streptophyta</taxon>
        <taxon>Embryophyta</taxon>
        <taxon>Tracheophyta</taxon>
        <taxon>Spermatophyta</taxon>
        <taxon>Magnoliopsida</taxon>
        <taxon>eudicotyledons</taxon>
        <taxon>Gunneridae</taxon>
        <taxon>Pentapetalae</taxon>
        <taxon>asterids</taxon>
        <taxon>campanulids</taxon>
        <taxon>Asterales</taxon>
        <taxon>Asteraceae</taxon>
        <taxon>Asteroideae</taxon>
        <taxon>Anthemideae</taxon>
        <taxon>Anthemidinae</taxon>
        <taxon>Tanacetum</taxon>
    </lineage>
</organism>
<protein>
    <submittedName>
        <fullName evidence="1">ARID DNA-binding domain-containing protein</fullName>
    </submittedName>
</protein>
<dbReference type="AlphaFoldDB" id="A0A699IMS3"/>
<feature type="non-terminal residue" evidence="1">
    <location>
        <position position="1"/>
    </location>
</feature>
<keyword evidence="1" id="KW-0238">DNA-binding</keyword>
<dbReference type="EMBL" id="BKCJ010324303">
    <property type="protein sequence ID" value="GEZ79276.1"/>
    <property type="molecule type" value="Genomic_DNA"/>
</dbReference>